<evidence type="ECO:0000256" key="2">
    <source>
        <dbReference type="SAM" id="SignalP"/>
    </source>
</evidence>
<dbReference type="Pfam" id="PF00932">
    <property type="entry name" value="LTD"/>
    <property type="match status" value="1"/>
</dbReference>
<comment type="caution">
    <text evidence="4">The sequence shown here is derived from an EMBL/GenBank/DDBJ whole genome shotgun (WGS) entry which is preliminary data.</text>
</comment>
<feature type="signal peptide" evidence="2">
    <location>
        <begin position="1"/>
        <end position="20"/>
    </location>
</feature>
<dbReference type="NCBIfam" id="TIGR04183">
    <property type="entry name" value="Por_Secre_tail"/>
    <property type="match status" value="1"/>
</dbReference>
<protein>
    <recommendedName>
        <fullName evidence="3">LTD domain-containing protein</fullName>
    </recommendedName>
</protein>
<dbReference type="InterPro" id="IPR001322">
    <property type="entry name" value="Lamin_tail_dom"/>
</dbReference>
<feature type="compositionally biased region" description="Polar residues" evidence="1">
    <location>
        <begin position="159"/>
        <end position="172"/>
    </location>
</feature>
<evidence type="ECO:0000256" key="1">
    <source>
        <dbReference type="SAM" id="MobiDB-lite"/>
    </source>
</evidence>
<evidence type="ECO:0000259" key="3">
    <source>
        <dbReference type="PROSITE" id="PS51841"/>
    </source>
</evidence>
<keyword evidence="5" id="KW-1185">Reference proteome</keyword>
<name>A0ABX0XDY4_9BACT</name>
<dbReference type="Gene3D" id="2.60.40.1260">
    <property type="entry name" value="Lamin Tail domain"/>
    <property type="match status" value="1"/>
</dbReference>
<accession>A0ABX0XDY4</accession>
<dbReference type="EMBL" id="JAATJH010000005">
    <property type="protein sequence ID" value="NJC27518.1"/>
    <property type="molecule type" value="Genomic_DNA"/>
</dbReference>
<feature type="chain" id="PRO_5046285028" description="LTD domain-containing protein" evidence="2">
    <location>
        <begin position="21"/>
        <end position="259"/>
    </location>
</feature>
<dbReference type="InterPro" id="IPR026444">
    <property type="entry name" value="Secre_tail"/>
</dbReference>
<evidence type="ECO:0000313" key="4">
    <source>
        <dbReference type="EMBL" id="NJC27518.1"/>
    </source>
</evidence>
<dbReference type="Proteomes" id="UP000770785">
    <property type="component" value="Unassembled WGS sequence"/>
</dbReference>
<feature type="domain" description="LTD" evidence="3">
    <location>
        <begin position="16"/>
        <end position="139"/>
    </location>
</feature>
<proteinExistence type="predicted"/>
<dbReference type="InterPro" id="IPR036415">
    <property type="entry name" value="Lamin_tail_dom_sf"/>
</dbReference>
<feature type="region of interest" description="Disordered" evidence="1">
    <location>
        <begin position="143"/>
        <end position="175"/>
    </location>
</feature>
<dbReference type="Pfam" id="PF18962">
    <property type="entry name" value="Por_Secre_tail"/>
    <property type="match status" value="1"/>
</dbReference>
<gene>
    <name evidence="4" type="ORF">GGR27_003035</name>
</gene>
<dbReference type="SUPFAM" id="SSF74853">
    <property type="entry name" value="Lamin A/C globular tail domain"/>
    <property type="match status" value="1"/>
</dbReference>
<dbReference type="RefSeq" id="WP_168038690.1">
    <property type="nucleotide sequence ID" value="NZ_JAATJH010000005.1"/>
</dbReference>
<reference evidence="4 5" key="1">
    <citation type="submission" date="2020-03" db="EMBL/GenBank/DDBJ databases">
        <title>Genomic Encyclopedia of Type Strains, Phase IV (KMG-IV): sequencing the most valuable type-strain genomes for metagenomic binning, comparative biology and taxonomic classification.</title>
        <authorList>
            <person name="Goeker M."/>
        </authorList>
    </citation>
    <scope>NUCLEOTIDE SEQUENCE [LARGE SCALE GENOMIC DNA]</scope>
    <source>
        <strain evidence="4 5">DSM 105096</strain>
    </source>
</reference>
<keyword evidence="2" id="KW-0732">Signal</keyword>
<evidence type="ECO:0000313" key="5">
    <source>
        <dbReference type="Proteomes" id="UP000770785"/>
    </source>
</evidence>
<dbReference type="PROSITE" id="PS51841">
    <property type="entry name" value="LTD"/>
    <property type="match status" value="1"/>
</dbReference>
<sequence>MFRFLLSPLLLLTLATTLQAQTTLPAGALAINEFVADNDSTSNISDPDGGYPDWIELYNTTDAAIDLSDTYISDKDDDRLKFKFPAGTAIAADGYLLLWADEDLDQQGIHVNFKLSRGGEAIYLSNADGSTIDGTEFGEQTTNQSLSRVPNGTGPFVAQRSTPGFDNETPVSTRGGELNDLVKVSPNPASDRLTIDLPENTKGRFTVEVRTLDGRIALPGQEVNGIRADLSVATLPAGLYLLRIRDEAGRSGIVRFSKR</sequence>
<organism evidence="4 5">
    <name type="scientific">Neolewinella antarctica</name>
    <dbReference type="NCBI Taxonomy" id="442734"/>
    <lineage>
        <taxon>Bacteria</taxon>
        <taxon>Pseudomonadati</taxon>
        <taxon>Bacteroidota</taxon>
        <taxon>Saprospiria</taxon>
        <taxon>Saprospirales</taxon>
        <taxon>Lewinellaceae</taxon>
        <taxon>Neolewinella</taxon>
    </lineage>
</organism>